<evidence type="ECO:0000313" key="2">
    <source>
        <dbReference type="Proteomes" id="UP001549291"/>
    </source>
</evidence>
<sequence>MSNRSRQRKSLRIRATSFQSWFNANLKAHARDIARHGADCGFPSITYTSDTVCIFDRFADEIWEMAVADAEEFGHANVCEMIAGFRRSTCWQITTASRTSWSGTPARSWQVSANDRAHRIRPKRLARPEIRPRQCQANIVKVVVSYPQLVRSFRQSRKLARDFAQQSAVSSRRDRRSSSDCEITLIFSSIVRTATIAASWRKALRLRQRPAPLAAKTQWRNAVHLRPCELTMVRGLDKEDMRCRRLRR</sequence>
<dbReference type="RefSeq" id="WP_354269883.1">
    <property type="nucleotide sequence ID" value="NZ_JBEPTQ010000001.1"/>
</dbReference>
<reference evidence="1 2" key="1">
    <citation type="submission" date="2024-06" db="EMBL/GenBank/DDBJ databases">
        <title>Genomic Encyclopedia of Type Strains, Phase V (KMG-V): Genome sequencing to study the core and pangenomes of soil and plant-associated prokaryotes.</title>
        <authorList>
            <person name="Whitman W."/>
        </authorList>
    </citation>
    <scope>NUCLEOTIDE SEQUENCE [LARGE SCALE GENOMIC DNA]</scope>
    <source>
        <strain evidence="1 2">USDA 160</strain>
    </source>
</reference>
<name>A0ABV2RGT5_BRAJP</name>
<dbReference type="Proteomes" id="UP001549291">
    <property type="component" value="Unassembled WGS sequence"/>
</dbReference>
<keyword evidence="2" id="KW-1185">Reference proteome</keyword>
<organism evidence="1 2">
    <name type="scientific">Bradyrhizobium japonicum</name>
    <dbReference type="NCBI Taxonomy" id="375"/>
    <lineage>
        <taxon>Bacteria</taxon>
        <taxon>Pseudomonadati</taxon>
        <taxon>Pseudomonadota</taxon>
        <taxon>Alphaproteobacteria</taxon>
        <taxon>Hyphomicrobiales</taxon>
        <taxon>Nitrobacteraceae</taxon>
        <taxon>Bradyrhizobium</taxon>
    </lineage>
</organism>
<protein>
    <submittedName>
        <fullName evidence="1">Uncharacterized protein</fullName>
    </submittedName>
</protein>
<gene>
    <name evidence="1" type="ORF">ABIF63_000251</name>
</gene>
<proteinExistence type="predicted"/>
<evidence type="ECO:0000313" key="1">
    <source>
        <dbReference type="EMBL" id="MET4716148.1"/>
    </source>
</evidence>
<dbReference type="EMBL" id="JBEPTQ010000001">
    <property type="protein sequence ID" value="MET4716148.1"/>
    <property type="molecule type" value="Genomic_DNA"/>
</dbReference>
<accession>A0ABV2RGT5</accession>
<comment type="caution">
    <text evidence="1">The sequence shown here is derived from an EMBL/GenBank/DDBJ whole genome shotgun (WGS) entry which is preliminary data.</text>
</comment>